<organism evidence="6 7">
    <name type="scientific">Alkalibacter saccharofermentans DSM 14828</name>
    <dbReference type="NCBI Taxonomy" id="1120975"/>
    <lineage>
        <taxon>Bacteria</taxon>
        <taxon>Bacillati</taxon>
        <taxon>Bacillota</taxon>
        <taxon>Clostridia</taxon>
        <taxon>Eubacteriales</taxon>
        <taxon>Eubacteriaceae</taxon>
        <taxon>Alkalibacter</taxon>
    </lineage>
</organism>
<keyword evidence="6" id="KW-0489">Methyltransferase</keyword>
<feature type="transmembrane region" description="Helical" evidence="5">
    <location>
        <begin position="12"/>
        <end position="32"/>
    </location>
</feature>
<dbReference type="OrthoDB" id="9782395at2"/>
<dbReference type="GO" id="GO:0032259">
    <property type="term" value="P:methylation"/>
    <property type="evidence" value="ECO:0007669"/>
    <property type="project" value="UniProtKB-KW"/>
</dbReference>
<keyword evidence="3 5" id="KW-1133">Transmembrane helix</keyword>
<evidence type="ECO:0000313" key="7">
    <source>
        <dbReference type="Proteomes" id="UP000184251"/>
    </source>
</evidence>
<dbReference type="Gene3D" id="1.20.120.1630">
    <property type="match status" value="1"/>
</dbReference>
<dbReference type="AlphaFoldDB" id="A0A1M4SG21"/>
<dbReference type="GO" id="GO:0008168">
    <property type="term" value="F:methyltransferase activity"/>
    <property type="evidence" value="ECO:0007669"/>
    <property type="project" value="UniProtKB-KW"/>
</dbReference>
<reference evidence="6 7" key="1">
    <citation type="submission" date="2016-11" db="EMBL/GenBank/DDBJ databases">
        <authorList>
            <person name="Jaros S."/>
            <person name="Januszkiewicz K."/>
            <person name="Wedrychowicz H."/>
        </authorList>
    </citation>
    <scope>NUCLEOTIDE SEQUENCE [LARGE SCALE GENOMIC DNA]</scope>
    <source>
        <strain evidence="6 7">DSM 14828</strain>
    </source>
</reference>
<dbReference type="STRING" id="1120975.SAMN02746064_00249"/>
<evidence type="ECO:0000256" key="5">
    <source>
        <dbReference type="SAM" id="Phobius"/>
    </source>
</evidence>
<feature type="transmembrane region" description="Helical" evidence="5">
    <location>
        <begin position="88"/>
        <end position="110"/>
    </location>
</feature>
<feature type="transmembrane region" description="Helical" evidence="5">
    <location>
        <begin position="44"/>
        <end position="67"/>
    </location>
</feature>
<evidence type="ECO:0000256" key="2">
    <source>
        <dbReference type="ARBA" id="ARBA00022692"/>
    </source>
</evidence>
<keyword evidence="4 5" id="KW-0472">Membrane</keyword>
<dbReference type="InterPro" id="IPR052527">
    <property type="entry name" value="Metal_cation-efflux_comp"/>
</dbReference>
<comment type="subcellular location">
    <subcellularLocation>
        <location evidence="1">Endomembrane system</location>
        <topology evidence="1">Multi-pass membrane protein</topology>
    </subcellularLocation>
</comment>
<accession>A0A1M4SG21</accession>
<dbReference type="PANTHER" id="PTHR43847:SF1">
    <property type="entry name" value="BLL3993 PROTEIN"/>
    <property type="match status" value="1"/>
</dbReference>
<evidence type="ECO:0000256" key="3">
    <source>
        <dbReference type="ARBA" id="ARBA00022989"/>
    </source>
</evidence>
<sequence length="171" mass="19716">MKNLKKHIISFLLPIVVCIAVPLVIIFFEISAVGDSLFNQNKAVLLLGIILLLVSCICFFIIVKFFISVSRSTIMPWNPSQRLIMTGPYAYVRNPMILSVITVLLGYSLVFASMRIFAFCFVFFIVNNLYFSLFEEPDLLKRFGKDYDHYKKNVPRWIPRAKPWNPPGNND</sequence>
<protein>
    <submittedName>
        <fullName evidence="6">Protein-S-isoprenylcysteine O-methyltransferase Ste14</fullName>
    </submittedName>
</protein>
<dbReference type="RefSeq" id="WP_073269239.1">
    <property type="nucleotide sequence ID" value="NZ_FQTU01000001.1"/>
</dbReference>
<evidence type="ECO:0000256" key="1">
    <source>
        <dbReference type="ARBA" id="ARBA00004127"/>
    </source>
</evidence>
<evidence type="ECO:0000313" key="6">
    <source>
        <dbReference type="EMBL" id="SHE31149.1"/>
    </source>
</evidence>
<dbReference type="Proteomes" id="UP000184251">
    <property type="component" value="Unassembled WGS sequence"/>
</dbReference>
<dbReference type="GO" id="GO:0012505">
    <property type="term" value="C:endomembrane system"/>
    <property type="evidence" value="ECO:0007669"/>
    <property type="project" value="UniProtKB-SubCell"/>
</dbReference>
<name>A0A1M4SG21_9FIRM</name>
<feature type="transmembrane region" description="Helical" evidence="5">
    <location>
        <begin position="116"/>
        <end position="134"/>
    </location>
</feature>
<proteinExistence type="predicted"/>
<dbReference type="InterPro" id="IPR007318">
    <property type="entry name" value="Phopholipid_MeTrfase"/>
</dbReference>
<dbReference type="EMBL" id="FQTU01000001">
    <property type="protein sequence ID" value="SHE31149.1"/>
    <property type="molecule type" value="Genomic_DNA"/>
</dbReference>
<dbReference type="Pfam" id="PF04191">
    <property type="entry name" value="PEMT"/>
    <property type="match status" value="1"/>
</dbReference>
<keyword evidence="2 5" id="KW-0812">Transmembrane</keyword>
<gene>
    <name evidence="6" type="ORF">SAMN02746064_00249</name>
</gene>
<keyword evidence="7" id="KW-1185">Reference proteome</keyword>
<dbReference type="PANTHER" id="PTHR43847">
    <property type="entry name" value="BLL3993 PROTEIN"/>
    <property type="match status" value="1"/>
</dbReference>
<keyword evidence="6" id="KW-0808">Transferase</keyword>
<evidence type="ECO:0000256" key="4">
    <source>
        <dbReference type="ARBA" id="ARBA00023136"/>
    </source>
</evidence>